<dbReference type="AlphaFoldDB" id="X0TLT5"/>
<organism evidence="2">
    <name type="scientific">marine sediment metagenome</name>
    <dbReference type="NCBI Taxonomy" id="412755"/>
    <lineage>
        <taxon>unclassified sequences</taxon>
        <taxon>metagenomes</taxon>
        <taxon>ecological metagenomes</taxon>
    </lineage>
</organism>
<protein>
    <submittedName>
        <fullName evidence="2">Uncharacterized protein</fullName>
    </submittedName>
</protein>
<accession>X0TLT5</accession>
<evidence type="ECO:0000313" key="2">
    <source>
        <dbReference type="EMBL" id="GAF89097.1"/>
    </source>
</evidence>
<reference evidence="2" key="1">
    <citation type="journal article" date="2014" name="Front. Microbiol.">
        <title>High frequency of phylogenetically diverse reductive dehalogenase-homologous genes in deep subseafloor sedimentary metagenomes.</title>
        <authorList>
            <person name="Kawai M."/>
            <person name="Futagami T."/>
            <person name="Toyoda A."/>
            <person name="Takaki Y."/>
            <person name="Nishi S."/>
            <person name="Hori S."/>
            <person name="Arai W."/>
            <person name="Tsubouchi T."/>
            <person name="Morono Y."/>
            <person name="Uchiyama I."/>
            <person name="Ito T."/>
            <person name="Fujiyama A."/>
            <person name="Inagaki F."/>
            <person name="Takami H."/>
        </authorList>
    </citation>
    <scope>NUCLEOTIDE SEQUENCE</scope>
    <source>
        <strain evidence="2">Expedition CK06-06</strain>
    </source>
</reference>
<gene>
    <name evidence="2" type="ORF">S01H1_18734</name>
</gene>
<feature type="region of interest" description="Disordered" evidence="1">
    <location>
        <begin position="17"/>
        <end position="91"/>
    </location>
</feature>
<feature type="non-terminal residue" evidence="2">
    <location>
        <position position="1"/>
    </location>
</feature>
<proteinExistence type="predicted"/>
<evidence type="ECO:0000256" key="1">
    <source>
        <dbReference type="SAM" id="MobiDB-lite"/>
    </source>
</evidence>
<name>X0TLT5_9ZZZZ</name>
<dbReference type="EMBL" id="BARS01010045">
    <property type="protein sequence ID" value="GAF89097.1"/>
    <property type="molecule type" value="Genomic_DNA"/>
</dbReference>
<comment type="caution">
    <text evidence="2">The sequence shown here is derived from an EMBL/GenBank/DDBJ whole genome shotgun (WGS) entry which is preliminary data.</text>
</comment>
<sequence>AEMSAIDFIKFPVGTIQGEDPACGRTPANGAAKGISMNAEPQDLDSRAVLPSSPKPPALRRRGAPEPSLSCQSEADLPASVTSQEHEHRNR</sequence>